<organism evidence="2">
    <name type="scientific">Trypanosoma brucei equiperdum</name>
    <dbReference type="NCBI Taxonomy" id="630700"/>
    <lineage>
        <taxon>Eukaryota</taxon>
        <taxon>Discoba</taxon>
        <taxon>Euglenozoa</taxon>
        <taxon>Kinetoplastea</taxon>
        <taxon>Metakinetoplastina</taxon>
        <taxon>Trypanosomatida</taxon>
        <taxon>Trypanosomatidae</taxon>
        <taxon>Trypanosoma</taxon>
    </lineage>
</organism>
<accession>A0A3L6L400</accession>
<proteinExistence type="predicted"/>
<evidence type="ECO:0000256" key="1">
    <source>
        <dbReference type="SAM" id="Phobius"/>
    </source>
</evidence>
<name>A0A3L6L400_9TRYP</name>
<comment type="caution">
    <text evidence="2">The sequence shown here is derived from an EMBL/GenBank/DDBJ whole genome shotgun (WGS) entry which is preliminary data.</text>
</comment>
<sequence length="295" mass="34181">MEPLEKLQSEIDRLKREIAVLSCAEDEEALRDIYDEFRMDIKEHYSNSIGVYVLKCFTVPVIVGICVFLFWLSYENIRSWWMRKSVTKGLNNISIVADEISERKLTQAAWRSTRRRVCFFVVIKCFIAVTCIFFFVGMRFLMEASVRVWLRNVLVPSMEENVTAYDSPVGTSNDSNPMSGIRYEVHNFLASLLGLDWVRDLQSVYLFYLFGPGLLAFGLGVMRSAAIDMMALGEKFSLPLDTLKMYRTKKKEVYDLQMQKRVEEVMTKLYALADPSIPLLEEDKRVDDEEEMPGE</sequence>
<keyword evidence="1" id="KW-1133">Transmembrane helix</keyword>
<keyword evidence="1" id="KW-0472">Membrane</keyword>
<keyword evidence="1" id="KW-0812">Transmembrane</keyword>
<evidence type="ECO:0000313" key="2">
    <source>
        <dbReference type="EMBL" id="RHW69957.1"/>
    </source>
</evidence>
<protein>
    <submittedName>
        <fullName evidence="2">Uncharacterized protein</fullName>
    </submittedName>
</protein>
<dbReference type="Proteomes" id="UP000266743">
    <property type="component" value="Chromosome 10"/>
</dbReference>
<dbReference type="AlphaFoldDB" id="A0A3L6L400"/>
<feature type="transmembrane region" description="Helical" evidence="1">
    <location>
        <begin position="117"/>
        <end position="142"/>
    </location>
</feature>
<reference evidence="2" key="1">
    <citation type="submission" date="2018-09" db="EMBL/GenBank/DDBJ databases">
        <title>whole genome sequence of T. equiperdum IVM-t1 strain.</title>
        <authorList>
            <person name="Suganuma K."/>
        </authorList>
    </citation>
    <scope>NUCLEOTIDE SEQUENCE [LARGE SCALE GENOMIC DNA]</scope>
    <source>
        <strain evidence="2">IVM-t1</strain>
    </source>
</reference>
<feature type="transmembrane region" description="Helical" evidence="1">
    <location>
        <begin position="205"/>
        <end position="226"/>
    </location>
</feature>
<dbReference type="EMBL" id="QSBY01000010">
    <property type="protein sequence ID" value="RHW69957.1"/>
    <property type="molecule type" value="Genomic_DNA"/>
</dbReference>
<gene>
    <name evidence="2" type="ORF">DPX39_100074300</name>
</gene>
<feature type="transmembrane region" description="Helical" evidence="1">
    <location>
        <begin position="49"/>
        <end position="74"/>
    </location>
</feature>